<evidence type="ECO:0000313" key="1">
    <source>
        <dbReference type="EMBL" id="RIA64925.1"/>
    </source>
</evidence>
<reference evidence="1 2" key="1">
    <citation type="submission" date="2018-08" db="EMBL/GenBank/DDBJ databases">
        <title>Genomic Encyclopedia of Archaeal and Bacterial Type Strains, Phase II (KMG-II): from individual species to whole genera.</title>
        <authorList>
            <person name="Goeker M."/>
        </authorList>
    </citation>
    <scope>NUCLEOTIDE SEQUENCE [LARGE SCALE GENOMIC DNA]</scope>
    <source>
        <strain evidence="1 2">ATCC 27112</strain>
    </source>
</reference>
<keyword evidence="2" id="KW-1185">Reference proteome</keyword>
<evidence type="ECO:0000313" key="2">
    <source>
        <dbReference type="Proteomes" id="UP000266506"/>
    </source>
</evidence>
<proteinExistence type="predicted"/>
<sequence>MGNIVIYKTEDGKDKIEVKIENNTVWLNQKQLCDLFNVSKSTMSFHINSILKEEELDKNSVVRFYRTTALDGKMYNVAYYNLDMIIAKNMKNLRIV</sequence>
<name>A0A397QYB4_9MOLU</name>
<dbReference type="EMBL" id="QXEV01000029">
    <property type="protein sequence ID" value="RIA64925.1"/>
    <property type="molecule type" value="Genomic_DNA"/>
</dbReference>
<dbReference type="InParanoid" id="A0A397QYB4"/>
<protein>
    <recommendedName>
        <fullName evidence="3">Virulence RhuM family protein</fullName>
    </recommendedName>
</protein>
<dbReference type="Proteomes" id="UP000266506">
    <property type="component" value="Unassembled WGS sequence"/>
</dbReference>
<dbReference type="PANTHER" id="PTHR35810:SF1">
    <property type="entry name" value="CYTOPLASMIC PROTEIN"/>
    <property type="match status" value="1"/>
</dbReference>
<dbReference type="PANTHER" id="PTHR35810">
    <property type="entry name" value="CYTOPLASMIC PROTEIN-RELATED"/>
    <property type="match status" value="1"/>
</dbReference>
<gene>
    <name evidence="1" type="ORF">EI71_01756</name>
</gene>
<evidence type="ECO:0008006" key="3">
    <source>
        <dbReference type="Google" id="ProtNLM"/>
    </source>
</evidence>
<dbReference type="AlphaFoldDB" id="A0A397QYB4"/>
<organism evidence="1 2">
    <name type="scientific">Anaeroplasma bactoclasticum</name>
    <dbReference type="NCBI Taxonomy" id="2088"/>
    <lineage>
        <taxon>Bacteria</taxon>
        <taxon>Bacillati</taxon>
        <taxon>Mycoplasmatota</taxon>
        <taxon>Mollicutes</taxon>
        <taxon>Anaeroplasmatales</taxon>
        <taxon>Anaeroplasmataceae</taxon>
        <taxon>Anaeroplasma</taxon>
    </lineage>
</organism>
<accession>A0A397QYB4</accession>
<comment type="caution">
    <text evidence="1">The sequence shown here is derived from an EMBL/GenBank/DDBJ whole genome shotgun (WGS) entry which is preliminary data.</text>
</comment>